<proteinExistence type="predicted"/>
<accession>A0A1Y2BQL8</accession>
<sequence length="437" mass="47043">MHGIVSLTTLATYVSLLAAISASAATNTTFSKDGANVIVLSPGYIPPTIFRGPRDPKTFKISTANGPLPNLVYSGGPIIRNVTVQPIFYGNINFAPQITAFYQGVTQSSWMDLLAQYGTWGGTSLSPLSVSATIDFSKGYITDQDIQDYLKRLVRSGAILPTVNMYFPIHFPSGIRIQSGRDGNNNPQYSCTNFCGYHGAIDVSDPSANLGLDFKVNTQTQFLYYGVMPDITDSTCACHNTPNRGYLADALSVAAHELAEAATDGVPSLQYLGWYDFNITPGGEEIADICAWKFDKTLSRFDGKSYDVQQLWSNNDAGCMTAGSTAQADPAIGTGCYPAFDVSQAYIPGSVASRVDPKNPSVFYNIKRDVSGWIQGSVCNQKLNTACYPTYKCDNVSSVDGTQVWCGSTNAIRKGTALNSIGICVVYPSMYLNACDS</sequence>
<evidence type="ECO:0000313" key="2">
    <source>
        <dbReference type="EMBL" id="ORY36445.1"/>
    </source>
</evidence>
<evidence type="ECO:0000256" key="1">
    <source>
        <dbReference type="SAM" id="SignalP"/>
    </source>
</evidence>
<feature type="signal peptide" evidence="1">
    <location>
        <begin position="1"/>
        <end position="25"/>
    </location>
</feature>
<keyword evidence="1" id="KW-0732">Signal</keyword>
<dbReference type="EMBL" id="MCGO01000055">
    <property type="protein sequence ID" value="ORY36445.1"/>
    <property type="molecule type" value="Genomic_DNA"/>
</dbReference>
<protein>
    <recommendedName>
        <fullName evidence="4">Glycoside hydrolase</fullName>
    </recommendedName>
</protein>
<dbReference type="Proteomes" id="UP000193642">
    <property type="component" value="Unassembled WGS sequence"/>
</dbReference>
<evidence type="ECO:0008006" key="4">
    <source>
        <dbReference type="Google" id="ProtNLM"/>
    </source>
</evidence>
<dbReference type="AlphaFoldDB" id="A0A1Y2BQL8"/>
<comment type="caution">
    <text evidence="2">The sequence shown here is derived from an EMBL/GenBank/DDBJ whole genome shotgun (WGS) entry which is preliminary data.</text>
</comment>
<dbReference type="OrthoDB" id="10411864at2759"/>
<evidence type="ECO:0000313" key="3">
    <source>
        <dbReference type="Proteomes" id="UP000193642"/>
    </source>
</evidence>
<feature type="chain" id="PRO_5012553512" description="Glycoside hydrolase" evidence="1">
    <location>
        <begin position="26"/>
        <end position="437"/>
    </location>
</feature>
<reference evidence="2 3" key="1">
    <citation type="submission" date="2016-07" db="EMBL/GenBank/DDBJ databases">
        <title>Pervasive Adenine N6-methylation of Active Genes in Fungi.</title>
        <authorList>
            <consortium name="DOE Joint Genome Institute"/>
            <person name="Mondo S.J."/>
            <person name="Dannebaum R.O."/>
            <person name="Kuo R.C."/>
            <person name="Labutti K."/>
            <person name="Haridas S."/>
            <person name="Kuo A."/>
            <person name="Salamov A."/>
            <person name="Ahrendt S.R."/>
            <person name="Lipzen A."/>
            <person name="Sullivan W."/>
            <person name="Andreopoulos W.B."/>
            <person name="Clum A."/>
            <person name="Lindquist E."/>
            <person name="Daum C."/>
            <person name="Ramamoorthy G.K."/>
            <person name="Gryganskyi A."/>
            <person name="Culley D."/>
            <person name="Magnuson J.K."/>
            <person name="James T.Y."/>
            <person name="O'Malley M.A."/>
            <person name="Stajich J.E."/>
            <person name="Spatafora J.W."/>
            <person name="Visel A."/>
            <person name="Grigoriev I.V."/>
        </authorList>
    </citation>
    <scope>NUCLEOTIDE SEQUENCE [LARGE SCALE GENOMIC DNA]</scope>
    <source>
        <strain evidence="2 3">JEL800</strain>
    </source>
</reference>
<organism evidence="2 3">
    <name type="scientific">Rhizoclosmatium globosum</name>
    <dbReference type="NCBI Taxonomy" id="329046"/>
    <lineage>
        <taxon>Eukaryota</taxon>
        <taxon>Fungi</taxon>
        <taxon>Fungi incertae sedis</taxon>
        <taxon>Chytridiomycota</taxon>
        <taxon>Chytridiomycota incertae sedis</taxon>
        <taxon>Chytridiomycetes</taxon>
        <taxon>Chytridiales</taxon>
        <taxon>Chytriomycetaceae</taxon>
        <taxon>Rhizoclosmatium</taxon>
    </lineage>
</organism>
<name>A0A1Y2BQL8_9FUNG</name>
<keyword evidence="3" id="KW-1185">Reference proteome</keyword>
<gene>
    <name evidence="2" type="ORF">BCR33DRAFT_742715</name>
</gene>